<dbReference type="SMART" id="SM00186">
    <property type="entry name" value="FBG"/>
    <property type="match status" value="1"/>
</dbReference>
<dbReference type="Gene3D" id="3.90.215.10">
    <property type="entry name" value="Gamma Fibrinogen, chain A, domain 1"/>
    <property type="match status" value="1"/>
</dbReference>
<dbReference type="InterPro" id="IPR050373">
    <property type="entry name" value="Fibrinogen_C-term_domain"/>
</dbReference>
<name>A0A3Q0ILC5_DIACI</name>
<feature type="signal peptide" evidence="3">
    <location>
        <begin position="1"/>
        <end position="23"/>
    </location>
</feature>
<feature type="chain" id="PRO_5018033536" evidence="3">
    <location>
        <begin position="24"/>
        <end position="567"/>
    </location>
</feature>
<dbReference type="GO" id="GO:0005615">
    <property type="term" value="C:extracellular space"/>
    <property type="evidence" value="ECO:0007669"/>
    <property type="project" value="TreeGrafter"/>
</dbReference>
<gene>
    <name evidence="6" type="primary">LOC103506106</name>
</gene>
<dbReference type="PANTHER" id="PTHR19143">
    <property type="entry name" value="FIBRINOGEN/TENASCIN/ANGIOPOEITIN"/>
    <property type="match status" value="1"/>
</dbReference>
<dbReference type="AlphaFoldDB" id="A0A3Q0ILC5"/>
<keyword evidence="3" id="KW-0732">Signal</keyword>
<feature type="coiled-coil region" evidence="2">
    <location>
        <begin position="59"/>
        <end position="169"/>
    </location>
</feature>
<dbReference type="PANTHER" id="PTHR19143:SF444">
    <property type="entry name" value="PROTEIN SCABROUS"/>
    <property type="match status" value="1"/>
</dbReference>
<evidence type="ECO:0000256" key="2">
    <source>
        <dbReference type="SAM" id="Coils"/>
    </source>
</evidence>
<keyword evidence="5" id="KW-1185">Reference proteome</keyword>
<dbReference type="KEGG" id="dci:103506106"/>
<dbReference type="CTD" id="36411"/>
<reference evidence="6" key="1">
    <citation type="submission" date="2025-08" db="UniProtKB">
        <authorList>
            <consortium name="RefSeq"/>
        </authorList>
    </citation>
    <scope>IDENTIFICATION</scope>
</reference>
<dbReference type="PROSITE" id="PS00514">
    <property type="entry name" value="FIBRINOGEN_C_1"/>
    <property type="match status" value="1"/>
</dbReference>
<dbReference type="Proteomes" id="UP000079169">
    <property type="component" value="Unplaced"/>
</dbReference>
<dbReference type="Pfam" id="PF00147">
    <property type="entry name" value="Fibrinogen_C"/>
    <property type="match status" value="1"/>
</dbReference>
<dbReference type="InterPro" id="IPR002181">
    <property type="entry name" value="Fibrinogen_a/b/g_C_dom"/>
</dbReference>
<dbReference type="InterPro" id="IPR036056">
    <property type="entry name" value="Fibrinogen-like_C"/>
</dbReference>
<dbReference type="PROSITE" id="PS51406">
    <property type="entry name" value="FIBRINOGEN_C_2"/>
    <property type="match status" value="1"/>
</dbReference>
<feature type="domain" description="Fibrinogen C-terminal" evidence="4">
    <location>
        <begin position="370"/>
        <end position="565"/>
    </location>
</feature>
<dbReference type="InterPro" id="IPR020837">
    <property type="entry name" value="Fibrinogen_CS"/>
</dbReference>
<dbReference type="RefSeq" id="XP_026677054.1">
    <property type="nucleotide sequence ID" value="XM_026821253.1"/>
</dbReference>
<dbReference type="SUPFAM" id="SSF56496">
    <property type="entry name" value="Fibrinogen C-terminal domain-like"/>
    <property type="match status" value="1"/>
</dbReference>
<sequence>MDYIKMFVFFVLIVNIFSVHISASPVVSEDLELLKRQVETLITYREQDYNSLATALRQSVEKNEVVVNLKSEIQNLRKEVDRLKKTSKTSSTNENKNNSKKLKWFMTTIQELRQEIQDINFSKQLLDKQNYANDLTAVRKDIEVLRRDMETTKAEITKINQDVQGLVQERDERENSIEPILPDPRYRNGKLFLKTKHHLEKEQHVINHKMKTLQAINEEILQRISHLETSSQTNVKTLFNITKQISGVEHLHSSMMELLESIETIENKVDYNLPTIQREISKLEFGVAQINSTLQVVNETRESDANYLKSTVSTLATLQEKVEANNIIMQALRNGRSEGLSLSSQLDDSKNLSPETIMQQMNKIHDSYLQVVGKLPNDCEGHSGLQLISLGRSVLCDEHHWMTIQRRYNGMQEFNLKWTDYAQGFGSPESEFWIGNDALHRLTSQDNMSLRIEFVDIYGKAWYAEYDTFSVASESEGYRLNLSGYHGNASDAMTYQNNMKFSTIDRDNDLSNTHCASNYEGGWWFSHCLHANLNGKFNLGLTWFHSEKNEWMAVARSHMKIRRRQST</sequence>
<dbReference type="GeneID" id="103506106"/>
<evidence type="ECO:0000256" key="1">
    <source>
        <dbReference type="ARBA" id="ARBA00023157"/>
    </source>
</evidence>
<dbReference type="PaxDb" id="121845-A0A3Q0ILC5"/>
<evidence type="ECO:0000313" key="6">
    <source>
        <dbReference type="RefSeq" id="XP_026677054.1"/>
    </source>
</evidence>
<protein>
    <submittedName>
        <fullName evidence="6">Protein scabrous</fullName>
    </submittedName>
</protein>
<dbReference type="STRING" id="121845.A0A3Q0ILC5"/>
<evidence type="ECO:0000313" key="5">
    <source>
        <dbReference type="Proteomes" id="UP000079169"/>
    </source>
</evidence>
<accession>A0A3Q0ILC5</accession>
<dbReference type="CDD" id="cd00087">
    <property type="entry name" value="FReD"/>
    <property type="match status" value="1"/>
</dbReference>
<proteinExistence type="predicted"/>
<keyword evidence="1" id="KW-1015">Disulfide bond</keyword>
<dbReference type="InterPro" id="IPR014716">
    <property type="entry name" value="Fibrinogen_a/b/g_C_1"/>
</dbReference>
<evidence type="ECO:0000259" key="4">
    <source>
        <dbReference type="PROSITE" id="PS51406"/>
    </source>
</evidence>
<evidence type="ECO:0000256" key="3">
    <source>
        <dbReference type="SAM" id="SignalP"/>
    </source>
</evidence>
<keyword evidence="2" id="KW-0175">Coiled coil</keyword>
<organism evidence="5 6">
    <name type="scientific">Diaphorina citri</name>
    <name type="common">Asian citrus psyllid</name>
    <dbReference type="NCBI Taxonomy" id="121845"/>
    <lineage>
        <taxon>Eukaryota</taxon>
        <taxon>Metazoa</taxon>
        <taxon>Ecdysozoa</taxon>
        <taxon>Arthropoda</taxon>
        <taxon>Hexapoda</taxon>
        <taxon>Insecta</taxon>
        <taxon>Pterygota</taxon>
        <taxon>Neoptera</taxon>
        <taxon>Paraneoptera</taxon>
        <taxon>Hemiptera</taxon>
        <taxon>Sternorrhyncha</taxon>
        <taxon>Psylloidea</taxon>
        <taxon>Psyllidae</taxon>
        <taxon>Diaphorininae</taxon>
        <taxon>Diaphorina</taxon>
    </lineage>
</organism>